<dbReference type="Proteomes" id="UP000193920">
    <property type="component" value="Unassembled WGS sequence"/>
</dbReference>
<evidence type="ECO:0000256" key="1">
    <source>
        <dbReference type="SAM" id="MobiDB-lite"/>
    </source>
</evidence>
<keyword evidence="2" id="KW-1133">Transmembrane helix</keyword>
<protein>
    <submittedName>
        <fullName evidence="4">Uncharacterized protein</fullName>
    </submittedName>
</protein>
<evidence type="ECO:0000313" key="5">
    <source>
        <dbReference type="Proteomes" id="UP000193920"/>
    </source>
</evidence>
<feature type="compositionally biased region" description="Low complexity" evidence="1">
    <location>
        <begin position="89"/>
        <end position="109"/>
    </location>
</feature>
<keyword evidence="2" id="KW-0472">Membrane</keyword>
<keyword evidence="5" id="KW-1185">Reference proteome</keyword>
<feature type="signal peptide" evidence="3">
    <location>
        <begin position="1"/>
        <end position="20"/>
    </location>
</feature>
<dbReference type="AlphaFoldDB" id="A0A1Y2ENZ0"/>
<evidence type="ECO:0000256" key="3">
    <source>
        <dbReference type="SAM" id="SignalP"/>
    </source>
</evidence>
<name>A0A1Y2ENZ0_9FUNG</name>
<feature type="transmembrane region" description="Helical" evidence="2">
    <location>
        <begin position="312"/>
        <end position="329"/>
    </location>
</feature>
<proteinExistence type="predicted"/>
<feature type="compositionally biased region" description="Basic and acidic residues" evidence="1">
    <location>
        <begin position="33"/>
        <end position="43"/>
    </location>
</feature>
<organism evidence="4 5">
    <name type="scientific">Neocallimastix californiae</name>
    <dbReference type="NCBI Taxonomy" id="1754190"/>
    <lineage>
        <taxon>Eukaryota</taxon>
        <taxon>Fungi</taxon>
        <taxon>Fungi incertae sedis</taxon>
        <taxon>Chytridiomycota</taxon>
        <taxon>Chytridiomycota incertae sedis</taxon>
        <taxon>Neocallimastigomycetes</taxon>
        <taxon>Neocallimastigales</taxon>
        <taxon>Neocallimastigaceae</taxon>
        <taxon>Neocallimastix</taxon>
    </lineage>
</organism>
<feature type="chain" id="PRO_5012327531" evidence="3">
    <location>
        <begin position="21"/>
        <end position="330"/>
    </location>
</feature>
<evidence type="ECO:0000313" key="4">
    <source>
        <dbReference type="EMBL" id="ORY73300.1"/>
    </source>
</evidence>
<evidence type="ECO:0000256" key="2">
    <source>
        <dbReference type="SAM" id="Phobius"/>
    </source>
</evidence>
<dbReference type="EMBL" id="MCOG01000034">
    <property type="protein sequence ID" value="ORY73300.1"/>
    <property type="molecule type" value="Genomic_DNA"/>
</dbReference>
<comment type="caution">
    <text evidence="4">The sequence shown here is derived from an EMBL/GenBank/DDBJ whole genome shotgun (WGS) entry which is preliminary data.</text>
</comment>
<feature type="compositionally biased region" description="Low complexity" evidence="1">
    <location>
        <begin position="44"/>
        <end position="81"/>
    </location>
</feature>
<reference evidence="4 5" key="1">
    <citation type="submission" date="2016-08" db="EMBL/GenBank/DDBJ databases">
        <title>A Parts List for Fungal Cellulosomes Revealed by Comparative Genomics.</title>
        <authorList>
            <consortium name="DOE Joint Genome Institute"/>
            <person name="Haitjema C.H."/>
            <person name="Gilmore S.P."/>
            <person name="Henske J.K."/>
            <person name="Solomon K.V."/>
            <person name="De Groot R."/>
            <person name="Kuo A."/>
            <person name="Mondo S.J."/>
            <person name="Salamov A.A."/>
            <person name="Labutti K."/>
            <person name="Zhao Z."/>
            <person name="Chiniquy J."/>
            <person name="Barry K."/>
            <person name="Brewer H.M."/>
            <person name="Purvine S.O."/>
            <person name="Wright A.T."/>
            <person name="Boxma B."/>
            <person name="Van Alen T."/>
            <person name="Hackstein J.H."/>
            <person name="Baker S.E."/>
            <person name="Grigoriev I.V."/>
            <person name="O'Malley M.A."/>
        </authorList>
    </citation>
    <scope>NUCLEOTIDE SEQUENCE [LARGE SCALE GENOMIC DNA]</scope>
    <source>
        <strain evidence="4 5">G1</strain>
    </source>
</reference>
<gene>
    <name evidence="4" type="ORF">LY90DRAFT_666686</name>
</gene>
<keyword evidence="2" id="KW-0812">Transmembrane</keyword>
<feature type="region of interest" description="Disordered" evidence="1">
    <location>
        <begin position="25"/>
        <end position="119"/>
    </location>
</feature>
<accession>A0A1Y2ENZ0</accession>
<keyword evidence="3" id="KW-0732">Signal</keyword>
<dbReference type="OrthoDB" id="2153237at2759"/>
<sequence length="330" mass="37221">MNTKIFVFIFLFVLVLMVRAADEAADTNTNTDNKADTETDEKANTNTNVNANTNANTNTNNNNKNNNNNANTNTDANTTTDVKTDDKANTNTPTNNNSGNTEDNTNKNNDLGDGPIDTINNTNTTLDACGTTSSQLGMFSFSKPISKSVLVQFSNFTIIWYYNNIIYDNYAYPTNNITISLFYEEDGNSNNWASSWKNPVWEKTLAMSEIEEGPTLTNNVRSYQWNWRIMYDDKGANTEGFKQSLRTNEKYKLRISGDGKDIQRNENLKCYQDGDIMPGTTRAFYIVENNYVPIYSPMKITDGAFSISSIKILSQIIFSIVITFFYLLMN</sequence>